<evidence type="ECO:0000256" key="1">
    <source>
        <dbReference type="ARBA" id="ARBA00023015"/>
    </source>
</evidence>
<evidence type="ECO:0000259" key="3">
    <source>
        <dbReference type="Pfam" id="PF05043"/>
    </source>
</evidence>
<dbReference type="InterPro" id="IPR050661">
    <property type="entry name" value="BglG_antiterminators"/>
</dbReference>
<keyword evidence="2" id="KW-0804">Transcription</keyword>
<proteinExistence type="predicted"/>
<dbReference type="Pfam" id="PF05043">
    <property type="entry name" value="Mga"/>
    <property type="match status" value="1"/>
</dbReference>
<dbReference type="Proteomes" id="UP000673375">
    <property type="component" value="Unassembled WGS sequence"/>
</dbReference>
<keyword evidence="1" id="KW-0805">Transcription regulation</keyword>
<dbReference type="RefSeq" id="WP_209558891.1">
    <property type="nucleotide sequence ID" value="NZ_JAEDXU010000012.1"/>
</dbReference>
<gene>
    <name evidence="4" type="ORF">I6N96_17640</name>
</gene>
<accession>A0ABS4CNG1</accession>
<dbReference type="PANTHER" id="PTHR30185:SF13">
    <property type="entry name" value="LICABCH OPERON REGULATOR-RELATED"/>
    <property type="match status" value="1"/>
</dbReference>
<protein>
    <submittedName>
        <fullName evidence="4">Helix-turn-helix domain-containing protein</fullName>
    </submittedName>
</protein>
<dbReference type="Gene3D" id="1.10.10.10">
    <property type="entry name" value="Winged helix-like DNA-binding domain superfamily/Winged helix DNA-binding domain"/>
    <property type="match status" value="1"/>
</dbReference>
<keyword evidence="5" id="KW-1185">Reference proteome</keyword>
<dbReference type="InterPro" id="IPR007737">
    <property type="entry name" value="Mga_HTH"/>
</dbReference>
<dbReference type="InterPro" id="IPR036388">
    <property type="entry name" value="WH-like_DNA-bd_sf"/>
</dbReference>
<organism evidence="4 5">
    <name type="scientific">Enterococcus larvae</name>
    <dbReference type="NCBI Taxonomy" id="2794352"/>
    <lineage>
        <taxon>Bacteria</taxon>
        <taxon>Bacillati</taxon>
        <taxon>Bacillota</taxon>
        <taxon>Bacilli</taxon>
        <taxon>Lactobacillales</taxon>
        <taxon>Enterococcaceae</taxon>
        <taxon>Enterococcus</taxon>
    </lineage>
</organism>
<feature type="domain" description="Mga helix-turn-helix" evidence="3">
    <location>
        <begin position="81"/>
        <end position="167"/>
    </location>
</feature>
<sequence length="520" mass="62246">MDDLWEILDTVIIRKLILLEQIKDARDYISVQTLADKNHWERRTVLGYVDSLLEDSCSYDHPELTFVKKENMIRITYTDYKDFRSLYLYILENSLPVQILERLLLGESVSLNDCLNKYFISESTFKRRLKPLKSFLLKYDLELSRQAGIFTLVGREHRIRMFAYNFFWKLYRGRKWPFPTIDEKKVTAVSNYLLEEFSYAWNETNEHQIRYVLAVNLTRYRKGLKIEFTEEQLHMYFTQDYLDEPKPWLHVYQLPEEEVMFFFLLAQTQEKFLSISIFKEPVLTFHKETRSDIYEATEMFFNYFSEMIFPLSEKNKEDFYVYIFADHFFCAMFNHFPVGMSGFASSWVIEERFPILTEKLDRLINRMKLETDFPLLQNRNFLLPRYALFFSLLTDISSFEEPITIYFDTGYPELLEGRLVDSVYDYFHNDFNLVVKRSTAKDSEHHADLILTTSLVPMENIHADYTIYLLDILRSEDIERIEHVLQEIRENRAAESNTNRRIIPWSGILDSNLLRPTGSS</sequence>
<evidence type="ECO:0000313" key="5">
    <source>
        <dbReference type="Proteomes" id="UP000673375"/>
    </source>
</evidence>
<evidence type="ECO:0000313" key="4">
    <source>
        <dbReference type="EMBL" id="MBP1048119.1"/>
    </source>
</evidence>
<comment type="caution">
    <text evidence="4">The sequence shown here is derived from an EMBL/GenBank/DDBJ whole genome shotgun (WGS) entry which is preliminary data.</text>
</comment>
<evidence type="ECO:0000256" key="2">
    <source>
        <dbReference type="ARBA" id="ARBA00023163"/>
    </source>
</evidence>
<dbReference type="EMBL" id="JAEDXU010000012">
    <property type="protein sequence ID" value="MBP1048119.1"/>
    <property type="molecule type" value="Genomic_DNA"/>
</dbReference>
<reference evidence="4 5" key="1">
    <citation type="submission" date="2020-12" db="EMBL/GenBank/DDBJ databases">
        <title>Vagococcus allomyrinae sp. nov. and Enterococcus lavae sp. nov., isolated from the larvae of Allomyrina dichotoma.</title>
        <authorList>
            <person name="Lee S.D."/>
        </authorList>
    </citation>
    <scope>NUCLEOTIDE SEQUENCE [LARGE SCALE GENOMIC DNA]</scope>
    <source>
        <strain evidence="4 5">BWM-S5</strain>
    </source>
</reference>
<name>A0ABS4CNG1_9ENTE</name>
<dbReference type="PANTHER" id="PTHR30185">
    <property type="entry name" value="CRYPTIC BETA-GLUCOSIDE BGL OPERON ANTITERMINATOR"/>
    <property type="match status" value="1"/>
</dbReference>